<sequence>MIEYVNGISAIILASVASYLAYRHNKLTRELSNDNLQKQLFTEFNDRYDKLNEIIQFILDLSKEDIAKYKQSKSEDKIGEYTQAFIKSKINDYFNLCSEEYYWFSKNRIDDRIWNSWEKGMNDIYNSSEIIRDQWKEEIQNEGWKSFYLEAPTDLFKKE</sequence>
<dbReference type="RefSeq" id="WP_304437047.1">
    <property type="nucleotide sequence ID" value="NZ_JAUKUC010000001.1"/>
</dbReference>
<evidence type="ECO:0008006" key="3">
    <source>
        <dbReference type="Google" id="ProtNLM"/>
    </source>
</evidence>
<gene>
    <name evidence="1" type="ORF">Q2T41_16930</name>
</gene>
<dbReference type="Proteomes" id="UP001168579">
    <property type="component" value="Unassembled WGS sequence"/>
</dbReference>
<name>A0ABT8RTT1_9FLAO</name>
<evidence type="ECO:0000313" key="2">
    <source>
        <dbReference type="Proteomes" id="UP001168579"/>
    </source>
</evidence>
<evidence type="ECO:0000313" key="1">
    <source>
        <dbReference type="EMBL" id="MDO1514341.1"/>
    </source>
</evidence>
<proteinExistence type="predicted"/>
<reference evidence="1" key="2">
    <citation type="submission" date="2023-06" db="EMBL/GenBank/DDBJ databases">
        <authorList>
            <person name="Lucena T."/>
            <person name="Sun Q."/>
        </authorList>
    </citation>
    <scope>NUCLEOTIDE SEQUENCE</scope>
    <source>
        <strain evidence="1">CECT 8869</strain>
    </source>
</reference>
<organism evidence="1 2">
    <name type="scientific">Maribacter confluentis</name>
    <dbReference type="NCBI Taxonomy" id="1656093"/>
    <lineage>
        <taxon>Bacteria</taxon>
        <taxon>Pseudomonadati</taxon>
        <taxon>Bacteroidota</taxon>
        <taxon>Flavobacteriia</taxon>
        <taxon>Flavobacteriales</taxon>
        <taxon>Flavobacteriaceae</taxon>
        <taxon>Maribacter</taxon>
    </lineage>
</organism>
<accession>A0ABT8RTT1</accession>
<reference evidence="1" key="1">
    <citation type="journal article" date="2014" name="Int. J. Syst. Evol. Microbiol.">
        <title>Complete genome of a new Firmicutes species belonging to the dominant human colonic microbiota ('Ruminococcus bicirculans') reveals two chromosomes and a selective capacity to utilize plant glucans.</title>
        <authorList>
            <consortium name="NISC Comparative Sequencing Program"/>
            <person name="Wegmann U."/>
            <person name="Louis P."/>
            <person name="Goesmann A."/>
            <person name="Henrissat B."/>
            <person name="Duncan S.H."/>
            <person name="Flint H.J."/>
        </authorList>
    </citation>
    <scope>NUCLEOTIDE SEQUENCE</scope>
    <source>
        <strain evidence="1">CECT 8869</strain>
    </source>
</reference>
<dbReference type="EMBL" id="JAUKUC010000001">
    <property type="protein sequence ID" value="MDO1514341.1"/>
    <property type="molecule type" value="Genomic_DNA"/>
</dbReference>
<protein>
    <recommendedName>
        <fullName evidence="3">DUF4760 domain-containing protein</fullName>
    </recommendedName>
</protein>
<comment type="caution">
    <text evidence="1">The sequence shown here is derived from an EMBL/GenBank/DDBJ whole genome shotgun (WGS) entry which is preliminary data.</text>
</comment>
<keyword evidence="2" id="KW-1185">Reference proteome</keyword>